<gene>
    <name evidence="5" type="primary">nucI</name>
    <name evidence="5" type="ORF">KsCSTR_06320</name>
</gene>
<dbReference type="RefSeq" id="WP_164994466.1">
    <property type="nucleotide sequence ID" value="NZ_CP049055.1"/>
</dbReference>
<evidence type="ECO:0000256" key="1">
    <source>
        <dbReference type="ARBA" id="ARBA00022722"/>
    </source>
</evidence>
<feature type="domain" description="TNase-like" evidence="4">
    <location>
        <begin position="34"/>
        <end position="179"/>
    </location>
</feature>
<keyword evidence="2" id="KW-0255">Endonuclease</keyword>
<dbReference type="PANTHER" id="PTHR12302:SF3">
    <property type="entry name" value="SERINE_THREONINE-PROTEIN KINASE 31"/>
    <property type="match status" value="1"/>
</dbReference>
<proteinExistence type="predicted"/>
<dbReference type="Proteomes" id="UP000501926">
    <property type="component" value="Chromosome"/>
</dbReference>
<dbReference type="SUPFAM" id="SSF50199">
    <property type="entry name" value="Staphylococcal nuclease"/>
    <property type="match status" value="1"/>
</dbReference>
<dbReference type="InterPro" id="IPR002071">
    <property type="entry name" value="Thermonucl_AS"/>
</dbReference>
<dbReference type="GO" id="GO:1990599">
    <property type="term" value="F:3' overhang single-stranded DNA endodeoxyribonuclease activity"/>
    <property type="evidence" value="ECO:0007669"/>
    <property type="project" value="UniProtKB-EC"/>
</dbReference>
<dbReference type="PROSITE" id="PS50830">
    <property type="entry name" value="TNASE_3"/>
    <property type="match status" value="1"/>
</dbReference>
<dbReference type="SMART" id="SM00318">
    <property type="entry name" value="SNc"/>
    <property type="match status" value="1"/>
</dbReference>
<dbReference type="InterPro" id="IPR016071">
    <property type="entry name" value="Staphylococal_nuclease_OB-fold"/>
</dbReference>
<evidence type="ECO:0000256" key="3">
    <source>
        <dbReference type="ARBA" id="ARBA00022801"/>
    </source>
</evidence>
<dbReference type="AlphaFoldDB" id="A0A6G7GKR3"/>
<evidence type="ECO:0000259" key="4">
    <source>
        <dbReference type="PROSITE" id="PS50830"/>
    </source>
</evidence>
<reference evidence="5 6" key="1">
    <citation type="submission" date="2020-02" db="EMBL/GenBank/DDBJ databases">
        <title>Newly sequenced genome of strain CSTR1 showed variability in Candidatus Kuenenia stuttgartiensis genomes.</title>
        <authorList>
            <person name="Ding C."/>
            <person name="Adrian L."/>
        </authorList>
    </citation>
    <scope>NUCLEOTIDE SEQUENCE [LARGE SCALE GENOMIC DNA]</scope>
    <source>
        <strain evidence="5 6">CSTR1</strain>
    </source>
</reference>
<protein>
    <submittedName>
        <fullName evidence="5">Thermonuclease</fullName>
        <ecNumber evidence="5">3.1.31.1</ecNumber>
    </submittedName>
</protein>
<accession>A0A6G7GKR3</accession>
<evidence type="ECO:0000313" key="6">
    <source>
        <dbReference type="Proteomes" id="UP000501926"/>
    </source>
</evidence>
<dbReference type="PROSITE" id="PS01123">
    <property type="entry name" value="TNASE_1"/>
    <property type="match status" value="1"/>
</dbReference>
<dbReference type="PANTHER" id="PTHR12302">
    <property type="entry name" value="EBNA2 BINDING PROTEIN P100"/>
    <property type="match status" value="1"/>
</dbReference>
<dbReference type="Pfam" id="PF00565">
    <property type="entry name" value="SNase"/>
    <property type="match status" value="1"/>
</dbReference>
<dbReference type="EMBL" id="CP049055">
    <property type="protein sequence ID" value="QII10011.1"/>
    <property type="molecule type" value="Genomic_DNA"/>
</dbReference>
<dbReference type="EC" id="3.1.31.1" evidence="5"/>
<evidence type="ECO:0000313" key="5">
    <source>
        <dbReference type="EMBL" id="QII10011.1"/>
    </source>
</evidence>
<keyword evidence="3 5" id="KW-0378">Hydrolase</keyword>
<keyword evidence="1" id="KW-0540">Nuclease</keyword>
<sequence length="179" mass="20138">MGIPYSITKQFVLLWFICFGCFALALFSGVQAETYDNAIIVRIIDGDTLKINYKGNEESVRLIGVDTPESKANKKAQKDAERTGQDISTITAMGKASANFTRGLAKPGDAVRVEFDVQPKDKYGRLLAYIYLANGKMLNEELVKAGYATIMTYPPNVKYQERFLKAYREARESRKGLWE</sequence>
<evidence type="ECO:0000256" key="2">
    <source>
        <dbReference type="ARBA" id="ARBA00022759"/>
    </source>
</evidence>
<dbReference type="GO" id="GO:0003676">
    <property type="term" value="F:nucleic acid binding"/>
    <property type="evidence" value="ECO:0007669"/>
    <property type="project" value="InterPro"/>
</dbReference>
<dbReference type="InterPro" id="IPR035437">
    <property type="entry name" value="SNase_OB-fold_sf"/>
</dbReference>
<dbReference type="Gene3D" id="2.40.50.90">
    <property type="match status" value="1"/>
</dbReference>
<dbReference type="PROSITE" id="PS01284">
    <property type="entry name" value="TNASE_2"/>
    <property type="match status" value="1"/>
</dbReference>
<name>A0A6G7GKR3_KUEST</name>
<organism evidence="5 6">
    <name type="scientific">Kuenenia stuttgartiensis</name>
    <dbReference type="NCBI Taxonomy" id="174633"/>
    <lineage>
        <taxon>Bacteria</taxon>
        <taxon>Pseudomonadati</taxon>
        <taxon>Planctomycetota</taxon>
        <taxon>Candidatus Brocadiia</taxon>
        <taxon>Candidatus Brocadiales</taxon>
        <taxon>Candidatus Brocadiaceae</taxon>
        <taxon>Candidatus Kuenenia</taxon>
    </lineage>
</organism>